<protein>
    <submittedName>
        <fullName evidence="3">Uncharacterized protein</fullName>
    </submittedName>
</protein>
<feature type="transmembrane region" description="Helical" evidence="2">
    <location>
        <begin position="15"/>
        <end position="34"/>
    </location>
</feature>
<keyword evidence="2" id="KW-1133">Transmembrane helix</keyword>
<keyword evidence="4" id="KW-1185">Reference proteome</keyword>
<feature type="transmembrane region" description="Helical" evidence="2">
    <location>
        <begin position="223"/>
        <end position="240"/>
    </location>
</feature>
<feature type="region of interest" description="Disordered" evidence="1">
    <location>
        <begin position="267"/>
        <end position="289"/>
    </location>
</feature>
<comment type="caution">
    <text evidence="3">The sequence shown here is derived from an EMBL/GenBank/DDBJ whole genome shotgun (WGS) entry which is preliminary data.</text>
</comment>
<feature type="transmembrane region" description="Helical" evidence="2">
    <location>
        <begin position="193"/>
        <end position="211"/>
    </location>
</feature>
<evidence type="ECO:0000313" key="3">
    <source>
        <dbReference type="EMBL" id="MCJ8011922.1"/>
    </source>
</evidence>
<keyword evidence="2" id="KW-0812">Transmembrane</keyword>
<name>A0A9X1WMC3_9BACL</name>
<proteinExistence type="predicted"/>
<keyword evidence="2" id="KW-0472">Membrane</keyword>
<feature type="compositionally biased region" description="Acidic residues" evidence="1">
    <location>
        <begin position="278"/>
        <end position="289"/>
    </location>
</feature>
<dbReference type="RefSeq" id="WP_244724121.1">
    <property type="nucleotide sequence ID" value="NZ_JALIRP010000003.1"/>
</dbReference>
<evidence type="ECO:0000256" key="1">
    <source>
        <dbReference type="SAM" id="MobiDB-lite"/>
    </source>
</evidence>
<evidence type="ECO:0000256" key="2">
    <source>
        <dbReference type="SAM" id="Phobius"/>
    </source>
</evidence>
<feature type="transmembrane region" description="Helical" evidence="2">
    <location>
        <begin position="246"/>
        <end position="262"/>
    </location>
</feature>
<feature type="transmembrane region" description="Helical" evidence="2">
    <location>
        <begin position="154"/>
        <end position="173"/>
    </location>
</feature>
<dbReference type="EMBL" id="JALIRP010000003">
    <property type="protein sequence ID" value="MCJ8011922.1"/>
    <property type="molecule type" value="Genomic_DNA"/>
</dbReference>
<evidence type="ECO:0000313" key="4">
    <source>
        <dbReference type="Proteomes" id="UP001139347"/>
    </source>
</evidence>
<dbReference type="AlphaFoldDB" id="A0A9X1WMC3"/>
<gene>
    <name evidence="3" type="ORF">MUG84_09230</name>
</gene>
<reference evidence="3" key="1">
    <citation type="submission" date="2022-04" db="EMBL/GenBank/DDBJ databases">
        <title>Paenibacillus mangrovi sp. nov., a novel endophytic bacterium isolated from bark of Kandelia candel.</title>
        <authorList>
            <person name="Tuo L."/>
        </authorList>
    </citation>
    <scope>NUCLEOTIDE SEQUENCE</scope>
    <source>
        <strain evidence="3">KQZ6P-2</strain>
    </source>
</reference>
<sequence length="289" mass="32541">MYLAAWMSAIDISDTQSKIIVIGLAVILFLWLYIRTARSFRSMATARLERLHQSLGLYSCAAGLLDSETALDLSPDHEPEPESLILLLQQCKAAPLITTDVLEAIDAYIKERDASRHLQLQKALDREISRRIREQSSIIRSLDNPGWGTGFWKLIRPAVPFAALMLILYWSLQLYQEFQTQNIPALSWTSAELWMRFVSCLAAVISFYFAVMTPREDPPRASYSILALLMSAVALAHFASLTAAPYILAVQLILFVSGFAINPKRSRRDRPYAGSAELLDDSEEERVQS</sequence>
<accession>A0A9X1WMC3</accession>
<dbReference type="Proteomes" id="UP001139347">
    <property type="component" value="Unassembled WGS sequence"/>
</dbReference>
<organism evidence="3 4">
    <name type="scientific">Paenibacillus mangrovi</name>
    <dbReference type="NCBI Taxonomy" id="2931978"/>
    <lineage>
        <taxon>Bacteria</taxon>
        <taxon>Bacillati</taxon>
        <taxon>Bacillota</taxon>
        <taxon>Bacilli</taxon>
        <taxon>Bacillales</taxon>
        <taxon>Paenibacillaceae</taxon>
        <taxon>Paenibacillus</taxon>
    </lineage>
</organism>